<evidence type="ECO:0000256" key="4">
    <source>
        <dbReference type="ARBA" id="ARBA00016452"/>
    </source>
</evidence>
<evidence type="ECO:0000313" key="14">
    <source>
        <dbReference type="EMBL" id="RTE66823.1"/>
    </source>
</evidence>
<keyword evidence="11 12" id="KW-0472">Membrane</keyword>
<dbReference type="PANTHER" id="PTHR30070:SF1">
    <property type="entry name" value="CYTOCHROME C BIOGENESIS B-RELATED"/>
    <property type="match status" value="1"/>
</dbReference>
<gene>
    <name evidence="14" type="primary">ccmB</name>
    <name evidence="14" type="ORF">EH243_04240</name>
</gene>
<protein>
    <recommendedName>
        <fullName evidence="4 12">Heme exporter protein B</fullName>
    </recommendedName>
</protein>
<keyword evidence="6 12" id="KW-1003">Cell membrane</keyword>
<proteinExistence type="inferred from homology"/>
<keyword evidence="10 13" id="KW-1133">Transmembrane helix</keyword>
<comment type="caution">
    <text evidence="14">The sequence shown here is derived from an EMBL/GenBank/DDBJ whole genome shotgun (WGS) entry which is preliminary data.</text>
</comment>
<evidence type="ECO:0000313" key="15">
    <source>
        <dbReference type="Proteomes" id="UP000283087"/>
    </source>
</evidence>
<dbReference type="InterPro" id="IPR026031">
    <property type="entry name" value="Cyt_c_CcmB_bac"/>
</dbReference>
<sequence>MSDSMPNRPEVDAMITECRVDGPFWGALKRELLLSYRRKSDLVNPLIFFLMVATLFPLGVSPDPTFLADVAPGVVWVAALLATLLSMDSLFRSDFEDGTLEQILLSPQPLYLVVLAKVLGHWMLTGLPLTILAPLLGVMLFLPSDGMWGLVLSLLLGTPTLSLVGAIGAALTVGLRKGGVLISLLVLPLYIPVLIFGSAAVQGAVTGLPLGGYLAILGAMLSLGLVLAPLAIGAALRISVSG</sequence>
<evidence type="ECO:0000256" key="2">
    <source>
        <dbReference type="ARBA" id="ARBA00004429"/>
    </source>
</evidence>
<dbReference type="GO" id="GO:1903607">
    <property type="term" value="P:cytochrome c biosynthetic process"/>
    <property type="evidence" value="ECO:0007669"/>
    <property type="project" value="TreeGrafter"/>
</dbReference>
<dbReference type="NCBIfam" id="TIGR01190">
    <property type="entry name" value="ccmB"/>
    <property type="match status" value="1"/>
</dbReference>
<dbReference type="PIRSF" id="PIRSF002764">
    <property type="entry name" value="CcmB"/>
    <property type="match status" value="1"/>
</dbReference>
<dbReference type="EMBL" id="RQXW01000003">
    <property type="protein sequence ID" value="RTE66823.1"/>
    <property type="molecule type" value="Genomic_DNA"/>
</dbReference>
<dbReference type="InterPro" id="IPR003544">
    <property type="entry name" value="Cyt_c_biogenesis_CcmB"/>
</dbReference>
<evidence type="ECO:0000256" key="6">
    <source>
        <dbReference type="ARBA" id="ARBA00022475"/>
    </source>
</evidence>
<evidence type="ECO:0000256" key="1">
    <source>
        <dbReference type="ARBA" id="ARBA00002442"/>
    </source>
</evidence>
<name>A0A430KU18_9GAMM</name>
<comment type="similarity">
    <text evidence="3 12">Belongs to the CcmB/CycW/HelB family.</text>
</comment>
<evidence type="ECO:0000256" key="12">
    <source>
        <dbReference type="PIRNR" id="PIRNR002764"/>
    </source>
</evidence>
<dbReference type="PRINTS" id="PR01414">
    <property type="entry name" value="CCMBBIOGNSIS"/>
</dbReference>
<evidence type="ECO:0000256" key="8">
    <source>
        <dbReference type="ARBA" id="ARBA00022692"/>
    </source>
</evidence>
<keyword evidence="7 12" id="KW-0997">Cell inner membrane</keyword>
<feature type="transmembrane region" description="Helical" evidence="13">
    <location>
        <begin position="148"/>
        <end position="173"/>
    </location>
</feature>
<dbReference type="Pfam" id="PF03379">
    <property type="entry name" value="CcmB"/>
    <property type="match status" value="1"/>
</dbReference>
<dbReference type="OrthoDB" id="9799895at2"/>
<dbReference type="GO" id="GO:0017004">
    <property type="term" value="P:cytochrome complex assembly"/>
    <property type="evidence" value="ECO:0007669"/>
    <property type="project" value="UniProtKB-KW"/>
</dbReference>
<dbReference type="GO" id="GO:0005886">
    <property type="term" value="C:plasma membrane"/>
    <property type="evidence" value="ECO:0007669"/>
    <property type="project" value="UniProtKB-SubCell"/>
</dbReference>
<evidence type="ECO:0000256" key="3">
    <source>
        <dbReference type="ARBA" id="ARBA00010544"/>
    </source>
</evidence>
<evidence type="ECO:0000256" key="11">
    <source>
        <dbReference type="ARBA" id="ARBA00023136"/>
    </source>
</evidence>
<keyword evidence="15" id="KW-1185">Reference proteome</keyword>
<reference evidence="14 15" key="1">
    <citation type="submission" date="2018-11" db="EMBL/GenBank/DDBJ databases">
        <title>The draft genome sequence of Amphritea opalescens ANRC-JH13T.</title>
        <authorList>
            <person name="Fang Z."/>
            <person name="Zhang Y."/>
            <person name="Han X."/>
        </authorList>
    </citation>
    <scope>NUCLEOTIDE SEQUENCE [LARGE SCALE GENOMIC DNA]</scope>
    <source>
        <strain evidence="14 15">ANRC-JH13</strain>
    </source>
</reference>
<evidence type="ECO:0000256" key="7">
    <source>
        <dbReference type="ARBA" id="ARBA00022519"/>
    </source>
</evidence>
<feature type="transmembrane region" description="Helical" evidence="13">
    <location>
        <begin position="66"/>
        <end position="85"/>
    </location>
</feature>
<evidence type="ECO:0000256" key="9">
    <source>
        <dbReference type="ARBA" id="ARBA00022748"/>
    </source>
</evidence>
<feature type="transmembrane region" description="Helical" evidence="13">
    <location>
        <begin position="122"/>
        <end position="142"/>
    </location>
</feature>
<keyword evidence="9 12" id="KW-0201">Cytochrome c-type biogenesis</keyword>
<organism evidence="14 15">
    <name type="scientific">Amphritea opalescens</name>
    <dbReference type="NCBI Taxonomy" id="2490544"/>
    <lineage>
        <taxon>Bacteria</taxon>
        <taxon>Pseudomonadati</taxon>
        <taxon>Pseudomonadota</taxon>
        <taxon>Gammaproteobacteria</taxon>
        <taxon>Oceanospirillales</taxon>
        <taxon>Oceanospirillaceae</taxon>
        <taxon>Amphritea</taxon>
    </lineage>
</organism>
<feature type="transmembrane region" description="Helical" evidence="13">
    <location>
        <begin position="42"/>
        <end position="60"/>
    </location>
</feature>
<keyword evidence="5 12" id="KW-0813">Transport</keyword>
<evidence type="ECO:0000256" key="13">
    <source>
        <dbReference type="SAM" id="Phobius"/>
    </source>
</evidence>
<dbReference type="Proteomes" id="UP000283087">
    <property type="component" value="Unassembled WGS sequence"/>
</dbReference>
<dbReference type="PANTHER" id="PTHR30070">
    <property type="entry name" value="HEME EXPORTER PROTEIN B"/>
    <property type="match status" value="1"/>
</dbReference>
<accession>A0A430KU18</accession>
<feature type="transmembrane region" description="Helical" evidence="13">
    <location>
        <begin position="213"/>
        <end position="236"/>
    </location>
</feature>
<comment type="subcellular location">
    <subcellularLocation>
        <location evidence="2">Cell inner membrane</location>
        <topology evidence="2">Multi-pass membrane protein</topology>
    </subcellularLocation>
</comment>
<comment type="function">
    <text evidence="1 12">Required for the export of heme to the periplasm for the biogenesis of c-type cytochromes.</text>
</comment>
<keyword evidence="8 13" id="KW-0812">Transmembrane</keyword>
<dbReference type="AlphaFoldDB" id="A0A430KU18"/>
<evidence type="ECO:0000256" key="5">
    <source>
        <dbReference type="ARBA" id="ARBA00022448"/>
    </source>
</evidence>
<feature type="transmembrane region" description="Helical" evidence="13">
    <location>
        <begin position="180"/>
        <end position="201"/>
    </location>
</feature>
<dbReference type="GO" id="GO:0015232">
    <property type="term" value="F:heme transmembrane transporter activity"/>
    <property type="evidence" value="ECO:0007669"/>
    <property type="project" value="InterPro"/>
</dbReference>
<evidence type="ECO:0000256" key="10">
    <source>
        <dbReference type="ARBA" id="ARBA00022989"/>
    </source>
</evidence>